<gene>
    <name evidence="2" type="ORF">Tco_0953858</name>
</gene>
<dbReference type="EMBL" id="BQNB010015874">
    <property type="protein sequence ID" value="GJT45143.1"/>
    <property type="molecule type" value="Genomic_DNA"/>
</dbReference>
<sequence>MLQNLLTKELIYLGFRKSLERYMDGTAKLLLSNLFDFCVQFIISHIAGKHVTISEASIRSDLLFDGADEIDSLNNQAIFNNIQLICSKSTSWDQIPTNIATAIQPNPSPRPSPTTHIVDSIPEGSSGDHGGHSSNDASLLGNKDGQEAKERSQTTYHTSQSLDEDKIGKEDFFEEKGDPAFDDLDDFMDVDDTLDYMETEDVQEERRNEGTEKGNEGTDKGNKGTDKQDGGTDNTKVSTDRQGEGTTDQDEGKSVTQTPTSTPTPTTPTPTVFGNDETIAQVLIIMSQNKEKLKEKEKGVEIRNVEETKRPRPTSKRSILTLRPIPKIDPKDKGKKRIEKEERERCIPLNKEQNFFMTPLLHKGNFLLNKGKKHSDLKTKSFDEIQVLYEKIKRSDDSFIAISSAEDEKVIKESNEQAVDASKKRVKKDDSVKEEIKAEKGTKKRKSGHVKMIARKRPRPQPDDDSDDEHKKCLRMVTFEGTIDSEIMETKSFIVRLHKVSSPDGNYLVVCRVNGHFRAFNYLMKIMMESSTEENDQVELKDGTVIYMLVERRYPLSKELLQRMLDLGLEVEEKSTAALQLVRFIKQQLNEE</sequence>
<comment type="caution">
    <text evidence="2">The sequence shown here is derived from an EMBL/GenBank/DDBJ whole genome shotgun (WGS) entry which is preliminary data.</text>
</comment>
<keyword evidence="3" id="KW-1185">Reference proteome</keyword>
<feature type="compositionally biased region" description="Basic and acidic residues" evidence="1">
    <location>
        <begin position="204"/>
        <end position="230"/>
    </location>
</feature>
<feature type="region of interest" description="Disordered" evidence="1">
    <location>
        <begin position="101"/>
        <end position="169"/>
    </location>
</feature>
<organism evidence="2 3">
    <name type="scientific">Tanacetum coccineum</name>
    <dbReference type="NCBI Taxonomy" id="301880"/>
    <lineage>
        <taxon>Eukaryota</taxon>
        <taxon>Viridiplantae</taxon>
        <taxon>Streptophyta</taxon>
        <taxon>Embryophyta</taxon>
        <taxon>Tracheophyta</taxon>
        <taxon>Spermatophyta</taxon>
        <taxon>Magnoliopsida</taxon>
        <taxon>eudicotyledons</taxon>
        <taxon>Gunneridae</taxon>
        <taxon>Pentapetalae</taxon>
        <taxon>asterids</taxon>
        <taxon>campanulids</taxon>
        <taxon>Asterales</taxon>
        <taxon>Asteraceae</taxon>
        <taxon>Asteroideae</taxon>
        <taxon>Anthemideae</taxon>
        <taxon>Anthemidinae</taxon>
        <taxon>Tanacetum</taxon>
    </lineage>
</organism>
<reference evidence="2" key="2">
    <citation type="submission" date="2022-01" db="EMBL/GenBank/DDBJ databases">
        <authorList>
            <person name="Yamashiro T."/>
            <person name="Shiraishi A."/>
            <person name="Satake H."/>
            <person name="Nakayama K."/>
        </authorList>
    </citation>
    <scope>NUCLEOTIDE SEQUENCE</scope>
</reference>
<name>A0ABQ5E1F8_9ASTR</name>
<dbReference type="Proteomes" id="UP001151760">
    <property type="component" value="Unassembled WGS sequence"/>
</dbReference>
<accession>A0ABQ5E1F8</accession>
<feature type="compositionally biased region" description="Basic and acidic residues" evidence="1">
    <location>
        <begin position="413"/>
        <end position="441"/>
    </location>
</feature>
<feature type="region of interest" description="Disordered" evidence="1">
    <location>
        <begin position="413"/>
        <end position="470"/>
    </location>
</feature>
<feature type="compositionally biased region" description="Basic residues" evidence="1">
    <location>
        <begin position="442"/>
        <end position="459"/>
    </location>
</feature>
<proteinExistence type="predicted"/>
<reference evidence="2" key="1">
    <citation type="journal article" date="2022" name="Int. J. Mol. Sci.">
        <title>Draft Genome of Tanacetum Coccineum: Genomic Comparison of Closely Related Tanacetum-Family Plants.</title>
        <authorList>
            <person name="Yamashiro T."/>
            <person name="Shiraishi A."/>
            <person name="Nakayama K."/>
            <person name="Satake H."/>
        </authorList>
    </citation>
    <scope>NUCLEOTIDE SEQUENCE</scope>
</reference>
<evidence type="ECO:0000256" key="1">
    <source>
        <dbReference type="SAM" id="MobiDB-lite"/>
    </source>
</evidence>
<evidence type="ECO:0000313" key="2">
    <source>
        <dbReference type="EMBL" id="GJT45143.1"/>
    </source>
</evidence>
<protein>
    <submittedName>
        <fullName evidence="2">Uncharacterized protein</fullName>
    </submittedName>
</protein>
<evidence type="ECO:0000313" key="3">
    <source>
        <dbReference type="Proteomes" id="UP001151760"/>
    </source>
</evidence>
<feature type="region of interest" description="Disordered" evidence="1">
    <location>
        <begin position="198"/>
        <end position="274"/>
    </location>
</feature>